<accession>A0A316FKL0</accession>
<keyword evidence="1" id="KW-1133">Transmembrane helix</keyword>
<dbReference type="RefSeq" id="WP_146196151.1">
    <property type="nucleotide sequence ID" value="NZ_QGGU01000009.1"/>
</dbReference>
<reference evidence="2 3" key="1">
    <citation type="submission" date="2018-05" db="EMBL/GenBank/DDBJ databases">
        <title>Genomic Encyclopedia of Type Strains, Phase IV (KMG-IV): sequencing the most valuable type-strain genomes for metagenomic binning, comparative biology and taxonomic classification.</title>
        <authorList>
            <person name="Goeker M."/>
        </authorList>
    </citation>
    <scope>NUCLEOTIDE SEQUENCE [LARGE SCALE GENOMIC DNA]</scope>
    <source>
        <strain evidence="2 3">DSM 25350</strain>
    </source>
</reference>
<organism evidence="2 3">
    <name type="scientific">Pleionea mediterranea</name>
    <dbReference type="NCBI Taxonomy" id="523701"/>
    <lineage>
        <taxon>Bacteria</taxon>
        <taxon>Pseudomonadati</taxon>
        <taxon>Pseudomonadota</taxon>
        <taxon>Gammaproteobacteria</taxon>
        <taxon>Oceanospirillales</taxon>
        <taxon>Pleioneaceae</taxon>
        <taxon>Pleionea</taxon>
    </lineage>
</organism>
<dbReference type="Proteomes" id="UP000245790">
    <property type="component" value="Unassembled WGS sequence"/>
</dbReference>
<dbReference type="OrthoDB" id="9836120at2"/>
<keyword evidence="1" id="KW-0472">Membrane</keyword>
<dbReference type="AlphaFoldDB" id="A0A316FKL0"/>
<evidence type="ECO:0000313" key="2">
    <source>
        <dbReference type="EMBL" id="PWK48652.1"/>
    </source>
</evidence>
<evidence type="ECO:0000313" key="3">
    <source>
        <dbReference type="Proteomes" id="UP000245790"/>
    </source>
</evidence>
<protein>
    <submittedName>
        <fullName evidence="2">Uncharacterized protein</fullName>
    </submittedName>
</protein>
<feature type="transmembrane region" description="Helical" evidence="1">
    <location>
        <begin position="37"/>
        <end position="57"/>
    </location>
</feature>
<gene>
    <name evidence="2" type="ORF">C8D97_109203</name>
</gene>
<sequence length="232" mass="26877">MIGVIVIFFYCIILLFSWAVAYFVLSRKDKYYVLKRNSIIVLVGLFPLYLYIPKAIYHEIKCSETFYFIPVDKVEKPNALFVKGLPPFNREVEVGYLTYEVYGEGFGVEYLITSPERDIDINNLMVNVDHIRINGINDFNENGIRPDEVLSDLRYALLASQDEFLGFVDNQVYIYDLVNKKNISGYSSIYSKNEGPDSIGSLLSFGFEGCSSIPNNRKKYYYDFEIFKDTFN</sequence>
<feature type="transmembrane region" description="Helical" evidence="1">
    <location>
        <begin position="6"/>
        <end position="25"/>
    </location>
</feature>
<proteinExistence type="predicted"/>
<evidence type="ECO:0000256" key="1">
    <source>
        <dbReference type="SAM" id="Phobius"/>
    </source>
</evidence>
<comment type="caution">
    <text evidence="2">The sequence shown here is derived from an EMBL/GenBank/DDBJ whole genome shotgun (WGS) entry which is preliminary data.</text>
</comment>
<name>A0A316FKL0_9GAMM</name>
<keyword evidence="1" id="KW-0812">Transmembrane</keyword>
<keyword evidence="3" id="KW-1185">Reference proteome</keyword>
<dbReference type="EMBL" id="QGGU01000009">
    <property type="protein sequence ID" value="PWK48652.1"/>
    <property type="molecule type" value="Genomic_DNA"/>
</dbReference>